<reference evidence="2 3" key="1">
    <citation type="submission" date="2019-02" db="EMBL/GenBank/DDBJ databases">
        <title>Deep-cultivation of Planctomycetes and their phenomic and genomic characterization uncovers novel biology.</title>
        <authorList>
            <person name="Wiegand S."/>
            <person name="Jogler M."/>
            <person name="Boedeker C."/>
            <person name="Pinto D."/>
            <person name="Vollmers J."/>
            <person name="Rivas-Marin E."/>
            <person name="Kohn T."/>
            <person name="Peeters S.H."/>
            <person name="Heuer A."/>
            <person name="Rast P."/>
            <person name="Oberbeckmann S."/>
            <person name="Bunk B."/>
            <person name="Jeske O."/>
            <person name="Meyerdierks A."/>
            <person name="Storesund J.E."/>
            <person name="Kallscheuer N."/>
            <person name="Luecker S."/>
            <person name="Lage O.M."/>
            <person name="Pohl T."/>
            <person name="Merkel B.J."/>
            <person name="Hornburger P."/>
            <person name="Mueller R.-W."/>
            <person name="Bruemmer F."/>
            <person name="Labrenz M."/>
            <person name="Spormann A.M."/>
            <person name="Op den Camp H."/>
            <person name="Overmann J."/>
            <person name="Amann R."/>
            <person name="Jetten M.S.M."/>
            <person name="Mascher T."/>
            <person name="Medema M.H."/>
            <person name="Devos D.P."/>
            <person name="Kaster A.-K."/>
            <person name="Ovreas L."/>
            <person name="Rohde M."/>
            <person name="Galperin M.Y."/>
            <person name="Jogler C."/>
        </authorList>
    </citation>
    <scope>NUCLEOTIDE SEQUENCE [LARGE SCALE GENOMIC DNA]</scope>
    <source>
        <strain evidence="2 3">HG15A2</strain>
    </source>
</reference>
<dbReference type="RefSeq" id="WP_145057339.1">
    <property type="nucleotide sequence ID" value="NZ_CP036263.1"/>
</dbReference>
<dbReference type="KEGG" id="amob:HG15A2_04310"/>
<feature type="compositionally biased region" description="Acidic residues" evidence="1">
    <location>
        <begin position="748"/>
        <end position="780"/>
    </location>
</feature>
<sequence length="1405" mass="158886">MSKSYPQPSSKLTPVLDEVVGYLNFSSGGSDPHFLENLSTLAAAIEHELEETQLGDAQSSETAMVDVLKSWLTDTVTRLQADGKAFRDASQATGIIGLLFDHFLPAYREFHRDLLHHQSTSDLWRPFFLGRAVEALLRQGGPWTGESLDHDDRIVTKALSQFNDYVGYRPTPALTSGNRSDPYPHEFVRPIPLYVRGAGVAAGTYAKLITKTLEVLRDTDPDILNRAWFDLERLEEVALDPRAYDFDHPVNRRPNHHFGQWDPRHIDGSGYYTRFVMQQVTLDALLVRVEAGRVEVDGESEQENRLDEAAAVLAGTILMASGTSGDSPGCHDSTVTLSTLLPHIAAYRDDFYEQLLASAEGERGERLREEAKKRRQPFGAARQHLNHELARRRAMQLQRVHLALLFARMGYQESALKQADSVRVASARMLTALYCRLTSGHDAIDAGRIDQVSDDLLKIEDLLHRGIECGALVDPWSVVGFAANFSLFPALENTVHDWRVDELIELVRQILDLAARAWSEAAAVDNSKHERLFESILQRLTQWWDQHATASVEGVDRLVAKEIEVSANLVSGALNAWHKAGAASGDIAFWQMFVAEFDSSKSFQLVIEALLDHGDTVASRALMMQWVNQRDHTPLDDGDAELRPLAFRWLSTLESQQHAAQDSSEQPAEAQDSSTVKDLWPQVAKFFAYLEANAEEYWQPPELMMNGSAMRPLSTDAIPFGDPNGDDDDLEPDDYGEDFDTGGLEGSLEGDLDEALGDPLEEGEYDYDYDEESSDEESYEYEEEEEVFGAAYEEMVYRDSTDDGIEGDIVDDGVEPLYTEWEYEADRIDQRLSFLNTVARLWKYTAITWGGNGEDRRETLDGWLHQTASNYRQLIELLESVHKYRFAKPSPSHEALIEYDRLRMIKEQLVQTIIGTSVETAVAARLLMASRLEETGSEGESSASKLFDSEIDAAAIPLLRAVLAGETEKVRNVWPNFLEAISKRPLLYVPHSRGGEPRKIVATRGLQRLLHDLLGWLPKLGLVREACELLDLAQQLEKDFPMESAVTEFDRLFENGYQAIVRSMVASAEVWDTRIPSERPRQADHMLVDALQMLTERQLDRWLGHSRTLRLSVVERLSEPSKWKEFVEFVERYGEQLFTQKFLGSLGNLRGILHQGVGQWISQLEENPEAVENILLLTDLAKGLPREPAEEMLSIALEVVVENYREYRDYNTTTTQSDHGELLYNFVDFIRLRAEYDRVAWNLKPVIWAHEILVRHGRTLAAEMWRQAFVQRTDDVAEDHAKRLVQMSEEYGMQLPTISDRLDERFIRPLLIDQVRALVGPAMGEEGEDRRAAFEGLEREISGLASQPHGAGFEAPDWLSALEDEVTEARSRMTHLSSSDRLARRIGQVQLTWGELLEQLSTKEV</sequence>
<proteinExistence type="predicted"/>
<accession>A0A517MQL7</accession>
<protein>
    <submittedName>
        <fullName evidence="2">Uncharacterized protein</fullName>
    </submittedName>
</protein>
<name>A0A517MQL7_9BACT</name>
<gene>
    <name evidence="2" type="ORF">HG15A2_04310</name>
</gene>
<organism evidence="2 3">
    <name type="scientific">Adhaeretor mobilis</name>
    <dbReference type="NCBI Taxonomy" id="1930276"/>
    <lineage>
        <taxon>Bacteria</taxon>
        <taxon>Pseudomonadati</taxon>
        <taxon>Planctomycetota</taxon>
        <taxon>Planctomycetia</taxon>
        <taxon>Pirellulales</taxon>
        <taxon>Lacipirellulaceae</taxon>
        <taxon>Adhaeretor</taxon>
    </lineage>
</organism>
<evidence type="ECO:0000313" key="2">
    <source>
        <dbReference type="EMBL" id="QDS97171.1"/>
    </source>
</evidence>
<feature type="compositionally biased region" description="Acidic residues" evidence="1">
    <location>
        <begin position="724"/>
        <end position="740"/>
    </location>
</feature>
<keyword evidence="3" id="KW-1185">Reference proteome</keyword>
<dbReference type="Proteomes" id="UP000319852">
    <property type="component" value="Chromosome"/>
</dbReference>
<dbReference type="OrthoDB" id="220607at2"/>
<feature type="region of interest" description="Disordered" evidence="1">
    <location>
        <begin position="656"/>
        <end position="675"/>
    </location>
</feature>
<dbReference type="EMBL" id="CP036263">
    <property type="protein sequence ID" value="QDS97171.1"/>
    <property type="molecule type" value="Genomic_DNA"/>
</dbReference>
<evidence type="ECO:0000256" key="1">
    <source>
        <dbReference type="SAM" id="MobiDB-lite"/>
    </source>
</evidence>
<feature type="region of interest" description="Disordered" evidence="1">
    <location>
        <begin position="363"/>
        <end position="382"/>
    </location>
</feature>
<feature type="region of interest" description="Disordered" evidence="1">
    <location>
        <begin position="714"/>
        <end position="780"/>
    </location>
</feature>
<evidence type="ECO:0000313" key="3">
    <source>
        <dbReference type="Proteomes" id="UP000319852"/>
    </source>
</evidence>
<feature type="compositionally biased region" description="Basic and acidic residues" evidence="1">
    <location>
        <begin position="363"/>
        <end position="372"/>
    </location>
</feature>